<dbReference type="PANTHER" id="PTHR34475:SF1">
    <property type="entry name" value="CYTOSKELETON PROTEIN RODZ"/>
    <property type="match status" value="1"/>
</dbReference>
<feature type="domain" description="HTH cro/C1-type" evidence="3">
    <location>
        <begin position="28"/>
        <end position="88"/>
    </location>
</feature>
<gene>
    <name evidence="4" type="ORF">SAMN05216387_101266</name>
</gene>
<name>A0A1H7GG46_9PROT</name>
<dbReference type="InterPro" id="IPR010982">
    <property type="entry name" value="Lambda_DNA-bd_dom_sf"/>
</dbReference>
<keyword evidence="2" id="KW-0812">Transmembrane</keyword>
<feature type="compositionally biased region" description="Low complexity" evidence="1">
    <location>
        <begin position="13"/>
        <end position="23"/>
    </location>
</feature>
<dbReference type="InterPro" id="IPR001387">
    <property type="entry name" value="Cro/C1-type_HTH"/>
</dbReference>
<sequence>MDSSDHNGAIHSAGAGAAPAEEGPGQLLRAARLERGLSIEDVARQLRLSVRQVTALEEDDYSKLSSATFLRGFIRNYAKLLQMDAKPLLQRIQESLPPPQTQTISYQNEGIPFPSGRNRGKRNLIIGAVIFMALLLLIYEIYRGNEVNMEKRQTDVRAETGTRTEPSDIAAPQFQSSPATATNRVVEADVPPAAKADVPPAKWAEAPVIEKKPATPPSAQQISPSATAPKPAIALPPKLASSEPENAAIVRELADNGENVMRLSFEGDAWVEIKDSRGKLLLSRINPRGTQQVVHGKPPFSLTVGNAAEVKLVYNNKPVDLAPYTNAYGGTARLSLE</sequence>
<evidence type="ECO:0000259" key="3">
    <source>
        <dbReference type="PROSITE" id="PS50943"/>
    </source>
</evidence>
<keyword evidence="2" id="KW-0472">Membrane</keyword>
<dbReference type="Pfam" id="PF13464">
    <property type="entry name" value="RodZ_C"/>
    <property type="match status" value="1"/>
</dbReference>
<dbReference type="GO" id="GO:0003677">
    <property type="term" value="F:DNA binding"/>
    <property type="evidence" value="ECO:0007669"/>
    <property type="project" value="InterPro"/>
</dbReference>
<proteinExistence type="predicted"/>
<evidence type="ECO:0000256" key="2">
    <source>
        <dbReference type="SAM" id="Phobius"/>
    </source>
</evidence>
<feature type="compositionally biased region" description="Polar residues" evidence="1">
    <location>
        <begin position="217"/>
        <end position="226"/>
    </location>
</feature>
<organism evidence="4 5">
    <name type="scientific">Nitrosovibrio tenuis</name>
    <dbReference type="NCBI Taxonomy" id="1233"/>
    <lineage>
        <taxon>Bacteria</taxon>
        <taxon>Pseudomonadati</taxon>
        <taxon>Pseudomonadota</taxon>
        <taxon>Betaproteobacteria</taxon>
        <taxon>Nitrosomonadales</taxon>
        <taxon>Nitrosomonadaceae</taxon>
        <taxon>Nitrosovibrio</taxon>
    </lineage>
</organism>
<evidence type="ECO:0000313" key="4">
    <source>
        <dbReference type="EMBL" id="SEK37044.1"/>
    </source>
</evidence>
<feature type="compositionally biased region" description="Low complexity" evidence="1">
    <location>
        <begin position="228"/>
        <end position="240"/>
    </location>
</feature>
<dbReference type="EMBL" id="FOBH01000001">
    <property type="protein sequence ID" value="SEK37044.1"/>
    <property type="molecule type" value="Genomic_DNA"/>
</dbReference>
<dbReference type="CDD" id="cd00093">
    <property type="entry name" value="HTH_XRE"/>
    <property type="match status" value="1"/>
</dbReference>
<feature type="region of interest" description="Disordered" evidence="1">
    <location>
        <begin position="1"/>
        <end position="23"/>
    </location>
</feature>
<dbReference type="PROSITE" id="PS50943">
    <property type="entry name" value="HTH_CROC1"/>
    <property type="match status" value="1"/>
</dbReference>
<dbReference type="Gene3D" id="1.10.260.40">
    <property type="entry name" value="lambda repressor-like DNA-binding domains"/>
    <property type="match status" value="1"/>
</dbReference>
<evidence type="ECO:0000256" key="1">
    <source>
        <dbReference type="SAM" id="MobiDB-lite"/>
    </source>
</evidence>
<dbReference type="Proteomes" id="UP000198620">
    <property type="component" value="Unassembled WGS sequence"/>
</dbReference>
<dbReference type="RefSeq" id="WP_090826205.1">
    <property type="nucleotide sequence ID" value="NZ_FOBH01000001.1"/>
</dbReference>
<dbReference type="InterPro" id="IPR050400">
    <property type="entry name" value="Bact_Cytoskel_RodZ"/>
</dbReference>
<dbReference type="STRING" id="1233.SAMN05216387_101266"/>
<protein>
    <submittedName>
        <fullName evidence="4">Cytoskeleton protein RodZ</fullName>
    </submittedName>
</protein>
<keyword evidence="5" id="KW-1185">Reference proteome</keyword>
<dbReference type="PANTHER" id="PTHR34475">
    <property type="match status" value="1"/>
</dbReference>
<accession>A0A1H7GG46</accession>
<feature type="compositionally biased region" description="Polar residues" evidence="1">
    <location>
        <begin position="173"/>
        <end position="182"/>
    </location>
</feature>
<evidence type="ECO:0000313" key="5">
    <source>
        <dbReference type="Proteomes" id="UP000198620"/>
    </source>
</evidence>
<feature type="compositionally biased region" description="Basic and acidic residues" evidence="1">
    <location>
        <begin position="152"/>
        <end position="166"/>
    </location>
</feature>
<dbReference type="SUPFAM" id="SSF47413">
    <property type="entry name" value="lambda repressor-like DNA-binding domains"/>
    <property type="match status" value="1"/>
</dbReference>
<feature type="region of interest" description="Disordered" evidence="1">
    <location>
        <begin position="212"/>
        <end position="241"/>
    </location>
</feature>
<feature type="transmembrane region" description="Helical" evidence="2">
    <location>
        <begin position="124"/>
        <end position="142"/>
    </location>
</feature>
<dbReference type="Pfam" id="PF13413">
    <property type="entry name" value="HTH_25"/>
    <property type="match status" value="1"/>
</dbReference>
<feature type="region of interest" description="Disordered" evidence="1">
    <location>
        <begin position="152"/>
        <end position="182"/>
    </location>
</feature>
<dbReference type="SMART" id="SM00530">
    <property type="entry name" value="HTH_XRE"/>
    <property type="match status" value="1"/>
</dbReference>
<dbReference type="AlphaFoldDB" id="A0A1H7GG46"/>
<reference evidence="4 5" key="1">
    <citation type="submission" date="2016-10" db="EMBL/GenBank/DDBJ databases">
        <authorList>
            <person name="de Groot N.N."/>
        </authorList>
    </citation>
    <scope>NUCLEOTIDE SEQUENCE [LARGE SCALE GENOMIC DNA]</scope>
    <source>
        <strain evidence="4 5">Nv1</strain>
    </source>
</reference>
<dbReference type="InterPro" id="IPR025194">
    <property type="entry name" value="RodZ-like_C"/>
</dbReference>
<keyword evidence="2" id="KW-1133">Transmembrane helix</keyword>
<dbReference type="OrthoDB" id="8561330at2"/>